<name>A0A0L8HMX5_OCTBM</name>
<dbReference type="InterPro" id="IPR024548">
    <property type="entry name" value="Cu2_monoox_C"/>
</dbReference>
<evidence type="ECO:0000259" key="5">
    <source>
        <dbReference type="Pfam" id="PF03712"/>
    </source>
</evidence>
<dbReference type="OrthoDB" id="10044505at2759"/>
<dbReference type="InterPro" id="IPR014784">
    <property type="entry name" value="Cu2_ascorb_mOase-like_C"/>
</dbReference>
<dbReference type="InterPro" id="IPR008977">
    <property type="entry name" value="PHM/PNGase_F_dom_sf"/>
</dbReference>
<sequence>MSMIQLFISFCVFVLSAGEIQEITVPNDAWDGTHSVLCATIKVAPDSYVYSFEPIRRPKTVRHISVAVCDAELDTTKIWDCKTPKEVCPNGISDALWAAAKDAPGWNLPKDYAFRIRKNYNYVVVQIHAPMNMTLNSTKSFSRMGVKLGITTQRPKYVAALALFGNVGFIPAHATDFTADTACNWQYKDTPLFAFGIHSHTMATAITGYIYSNYSYTEIVRADPRYPEPIVNIEGRNIVLKNKDLLMMRCTLTNPTDQKANFGYEHTDQMCNLNLWFGIPKEYENIYKPIVCGRNAQKFSLDDYGYILPKNSNKPDIEGYKKLMSQFNLTMTSY</sequence>
<protein>
    <recommendedName>
        <fullName evidence="5">Copper type II ascorbate-dependent monooxygenase C-terminal domain-containing protein</fullName>
    </recommendedName>
</protein>
<feature type="domain" description="Copper type II ascorbate-dependent monooxygenase C-terminal" evidence="5">
    <location>
        <begin position="165"/>
        <end position="277"/>
    </location>
</feature>
<dbReference type="PANTHER" id="PTHR10680:SF38">
    <property type="entry name" value="BLL1368 PROTEIN"/>
    <property type="match status" value="1"/>
</dbReference>
<organism evidence="6">
    <name type="scientific">Octopus bimaculoides</name>
    <name type="common">California two-spotted octopus</name>
    <dbReference type="NCBI Taxonomy" id="37653"/>
    <lineage>
        <taxon>Eukaryota</taxon>
        <taxon>Metazoa</taxon>
        <taxon>Spiralia</taxon>
        <taxon>Lophotrochozoa</taxon>
        <taxon>Mollusca</taxon>
        <taxon>Cephalopoda</taxon>
        <taxon>Coleoidea</taxon>
        <taxon>Octopodiformes</taxon>
        <taxon>Octopoda</taxon>
        <taxon>Incirrata</taxon>
        <taxon>Octopodidae</taxon>
        <taxon>Octopus</taxon>
    </lineage>
</organism>
<evidence type="ECO:0000256" key="3">
    <source>
        <dbReference type="ARBA" id="ARBA00023180"/>
    </source>
</evidence>
<dbReference type="OMA" id="EFIMEYL"/>
<keyword evidence="2" id="KW-1015">Disulfide bond</keyword>
<keyword evidence="3" id="KW-0325">Glycoprotein</keyword>
<dbReference type="Gene3D" id="2.60.120.230">
    <property type="match status" value="1"/>
</dbReference>
<dbReference type="InterPro" id="IPR036939">
    <property type="entry name" value="Cu2_ascorb_mOase_N_sf"/>
</dbReference>
<dbReference type="EMBL" id="KQ417725">
    <property type="protein sequence ID" value="KOF90573.1"/>
    <property type="molecule type" value="Genomic_DNA"/>
</dbReference>
<keyword evidence="1 4" id="KW-0732">Signal</keyword>
<feature type="chain" id="PRO_5005583799" description="Copper type II ascorbate-dependent monooxygenase C-terminal domain-containing protein" evidence="4">
    <location>
        <begin position="19"/>
        <end position="334"/>
    </location>
</feature>
<gene>
    <name evidence="6" type="ORF">OCBIM_22010917mg</name>
</gene>
<dbReference type="GO" id="GO:0016715">
    <property type="term" value="F:oxidoreductase activity, acting on paired donors, with incorporation or reduction of molecular oxygen, reduced ascorbate as one donor, and incorporation of one atom of oxygen"/>
    <property type="evidence" value="ECO:0007669"/>
    <property type="project" value="InterPro"/>
</dbReference>
<evidence type="ECO:0000256" key="4">
    <source>
        <dbReference type="SAM" id="SignalP"/>
    </source>
</evidence>
<dbReference type="GO" id="GO:0005507">
    <property type="term" value="F:copper ion binding"/>
    <property type="evidence" value="ECO:0007669"/>
    <property type="project" value="InterPro"/>
</dbReference>
<evidence type="ECO:0000313" key="6">
    <source>
        <dbReference type="EMBL" id="KOF90573.1"/>
    </source>
</evidence>
<evidence type="ECO:0000256" key="2">
    <source>
        <dbReference type="ARBA" id="ARBA00023157"/>
    </source>
</evidence>
<dbReference type="PANTHER" id="PTHR10680">
    <property type="entry name" value="PEPTIDYL-GLYCINE ALPHA-AMIDATING MONOOXYGENASE"/>
    <property type="match status" value="1"/>
</dbReference>
<proteinExistence type="predicted"/>
<dbReference type="AlphaFoldDB" id="A0A0L8HMX5"/>
<dbReference type="KEGG" id="obi:106869651"/>
<dbReference type="Gene3D" id="2.60.120.310">
    <property type="entry name" value="Copper type II, ascorbate-dependent monooxygenase, N-terminal domain"/>
    <property type="match status" value="1"/>
</dbReference>
<evidence type="ECO:0000256" key="1">
    <source>
        <dbReference type="ARBA" id="ARBA00022729"/>
    </source>
</evidence>
<dbReference type="Pfam" id="PF03712">
    <property type="entry name" value="Cu2_monoox_C"/>
    <property type="match status" value="1"/>
</dbReference>
<feature type="signal peptide" evidence="4">
    <location>
        <begin position="1"/>
        <end position="18"/>
    </location>
</feature>
<accession>A0A0L8HMX5</accession>
<reference evidence="6" key="1">
    <citation type="submission" date="2015-07" db="EMBL/GenBank/DDBJ databases">
        <title>MeaNS - Measles Nucleotide Surveillance Program.</title>
        <authorList>
            <person name="Tran T."/>
            <person name="Druce J."/>
        </authorList>
    </citation>
    <scope>NUCLEOTIDE SEQUENCE</scope>
    <source>
        <strain evidence="6">UCB-OBI-ISO-001</strain>
        <tissue evidence="6">Gonad</tissue>
    </source>
</reference>
<dbReference type="SUPFAM" id="SSF49742">
    <property type="entry name" value="PHM/PNGase F"/>
    <property type="match status" value="2"/>
</dbReference>